<keyword evidence="3" id="KW-1185">Reference proteome</keyword>
<evidence type="ECO:0000256" key="1">
    <source>
        <dbReference type="SAM" id="SignalP"/>
    </source>
</evidence>
<proteinExistence type="predicted"/>
<keyword evidence="1" id="KW-0732">Signal</keyword>
<feature type="chain" id="PRO_5036473024" evidence="1">
    <location>
        <begin position="25"/>
        <end position="78"/>
    </location>
</feature>
<dbReference type="AlphaFoldDB" id="A0A8X6MX13"/>
<dbReference type="OrthoDB" id="6496929at2759"/>
<feature type="signal peptide" evidence="1">
    <location>
        <begin position="1"/>
        <end position="24"/>
    </location>
</feature>
<name>A0A8X6MX13_NEPPI</name>
<dbReference type="Proteomes" id="UP000887013">
    <property type="component" value="Unassembled WGS sequence"/>
</dbReference>
<comment type="caution">
    <text evidence="2">The sequence shown here is derived from an EMBL/GenBank/DDBJ whole genome shotgun (WGS) entry which is preliminary data.</text>
</comment>
<gene>
    <name evidence="2" type="primary">AVEN_224267_1</name>
    <name evidence="2" type="ORF">NPIL_700611</name>
</gene>
<sequence length="78" mass="8964">MYSKFSLGFSFLLFATCYISRVSSLLCYVCTTKNPHQKDCLNIPEGSVKYLQNCIAPKNQTCRLQTQWIDFELSEGKI</sequence>
<protein>
    <submittedName>
        <fullName evidence="2">Uncharacterized protein</fullName>
    </submittedName>
</protein>
<evidence type="ECO:0000313" key="2">
    <source>
        <dbReference type="EMBL" id="GFS82648.1"/>
    </source>
</evidence>
<dbReference type="EMBL" id="BMAW01051852">
    <property type="protein sequence ID" value="GFS82648.1"/>
    <property type="molecule type" value="Genomic_DNA"/>
</dbReference>
<reference evidence="2" key="1">
    <citation type="submission" date="2020-08" db="EMBL/GenBank/DDBJ databases">
        <title>Multicomponent nature underlies the extraordinary mechanical properties of spider dragline silk.</title>
        <authorList>
            <person name="Kono N."/>
            <person name="Nakamura H."/>
            <person name="Mori M."/>
            <person name="Yoshida Y."/>
            <person name="Ohtoshi R."/>
            <person name="Malay A.D."/>
            <person name="Moran D.A.P."/>
            <person name="Tomita M."/>
            <person name="Numata K."/>
            <person name="Arakawa K."/>
        </authorList>
    </citation>
    <scope>NUCLEOTIDE SEQUENCE</scope>
</reference>
<evidence type="ECO:0000313" key="3">
    <source>
        <dbReference type="Proteomes" id="UP000887013"/>
    </source>
</evidence>
<accession>A0A8X6MX13</accession>
<organism evidence="2 3">
    <name type="scientific">Nephila pilipes</name>
    <name type="common">Giant wood spider</name>
    <name type="synonym">Nephila maculata</name>
    <dbReference type="NCBI Taxonomy" id="299642"/>
    <lineage>
        <taxon>Eukaryota</taxon>
        <taxon>Metazoa</taxon>
        <taxon>Ecdysozoa</taxon>
        <taxon>Arthropoda</taxon>
        <taxon>Chelicerata</taxon>
        <taxon>Arachnida</taxon>
        <taxon>Araneae</taxon>
        <taxon>Araneomorphae</taxon>
        <taxon>Entelegynae</taxon>
        <taxon>Araneoidea</taxon>
        <taxon>Nephilidae</taxon>
        <taxon>Nephila</taxon>
    </lineage>
</organism>